<name>A0A9Q1RMC9_9SOLA</name>
<dbReference type="EMBL" id="JAJAGQ010000005">
    <property type="protein sequence ID" value="KAJ8563687.1"/>
    <property type="molecule type" value="Genomic_DNA"/>
</dbReference>
<protein>
    <submittedName>
        <fullName evidence="1">Uncharacterized protein</fullName>
    </submittedName>
</protein>
<accession>A0A9Q1RMC9</accession>
<evidence type="ECO:0000313" key="2">
    <source>
        <dbReference type="Proteomes" id="UP001152561"/>
    </source>
</evidence>
<dbReference type="OrthoDB" id="1316388at2759"/>
<evidence type="ECO:0000313" key="1">
    <source>
        <dbReference type="EMBL" id="KAJ8563687.1"/>
    </source>
</evidence>
<gene>
    <name evidence="1" type="ORF">K7X08_032139</name>
</gene>
<sequence>MTYYDLWLNLESDKKTCPWKEIEKSLFLITVERPKLVTEEGAEVFIKRRLIRGTLQFTEEINFISALLPLISYK</sequence>
<comment type="caution">
    <text evidence="1">The sequence shown here is derived from an EMBL/GenBank/DDBJ whole genome shotgun (WGS) entry which is preliminary data.</text>
</comment>
<organism evidence="1 2">
    <name type="scientific">Anisodus acutangulus</name>
    <dbReference type="NCBI Taxonomy" id="402998"/>
    <lineage>
        <taxon>Eukaryota</taxon>
        <taxon>Viridiplantae</taxon>
        <taxon>Streptophyta</taxon>
        <taxon>Embryophyta</taxon>
        <taxon>Tracheophyta</taxon>
        <taxon>Spermatophyta</taxon>
        <taxon>Magnoliopsida</taxon>
        <taxon>eudicotyledons</taxon>
        <taxon>Gunneridae</taxon>
        <taxon>Pentapetalae</taxon>
        <taxon>asterids</taxon>
        <taxon>lamiids</taxon>
        <taxon>Solanales</taxon>
        <taxon>Solanaceae</taxon>
        <taxon>Solanoideae</taxon>
        <taxon>Hyoscyameae</taxon>
        <taxon>Anisodus</taxon>
    </lineage>
</organism>
<reference evidence="2" key="1">
    <citation type="journal article" date="2023" name="Proc. Natl. Acad. Sci. U.S.A.">
        <title>Genomic and structural basis for evolution of tropane alkaloid biosynthesis.</title>
        <authorList>
            <person name="Wanga Y.-J."/>
            <person name="Taina T."/>
            <person name="Yua J.-Y."/>
            <person name="Lia J."/>
            <person name="Xua B."/>
            <person name="Chenc J."/>
            <person name="D'Auriad J.C."/>
            <person name="Huanga J.-P."/>
            <person name="Huanga S.-X."/>
        </authorList>
    </citation>
    <scope>NUCLEOTIDE SEQUENCE [LARGE SCALE GENOMIC DNA]</scope>
    <source>
        <strain evidence="2">cv. KIB-2019</strain>
    </source>
</reference>
<dbReference type="Proteomes" id="UP001152561">
    <property type="component" value="Unassembled WGS sequence"/>
</dbReference>
<keyword evidence="2" id="KW-1185">Reference proteome</keyword>
<dbReference type="AlphaFoldDB" id="A0A9Q1RMC9"/>
<proteinExistence type="predicted"/>